<dbReference type="Pfam" id="PF10503">
    <property type="entry name" value="Esterase_PHB"/>
    <property type="match status" value="1"/>
</dbReference>
<proteinExistence type="predicted"/>
<dbReference type="InterPro" id="IPR029058">
    <property type="entry name" value="AB_hydrolase_fold"/>
</dbReference>
<dbReference type="RefSeq" id="WP_076822780.1">
    <property type="nucleotide sequence ID" value="NZ_MOMC01000122.1"/>
</dbReference>
<dbReference type="PANTHER" id="PTHR43037">
    <property type="entry name" value="UNNAMED PRODUCT-RELATED"/>
    <property type="match status" value="1"/>
</dbReference>
<keyword evidence="1" id="KW-0732">Signal</keyword>
<accession>A0A1V2HZE8</accession>
<evidence type="ECO:0000256" key="2">
    <source>
        <dbReference type="ARBA" id="ARBA00022801"/>
    </source>
</evidence>
<dbReference type="SUPFAM" id="SSF53474">
    <property type="entry name" value="alpha/beta-Hydrolases"/>
    <property type="match status" value="1"/>
</dbReference>
<comment type="caution">
    <text evidence="3">The sequence shown here is derived from an EMBL/GenBank/DDBJ whole genome shotgun (WGS) entry which is preliminary data.</text>
</comment>
<dbReference type="EMBL" id="MOMC01000122">
    <property type="protein sequence ID" value="ONH22084.1"/>
    <property type="molecule type" value="Genomic_DNA"/>
</dbReference>
<keyword evidence="2" id="KW-0378">Hydrolase</keyword>
<evidence type="ECO:0000313" key="3">
    <source>
        <dbReference type="EMBL" id="ONH22084.1"/>
    </source>
</evidence>
<dbReference type="InterPro" id="IPR050955">
    <property type="entry name" value="Plant_Biomass_Hydrol_Est"/>
</dbReference>
<dbReference type="InterPro" id="IPR010126">
    <property type="entry name" value="Esterase_phb"/>
</dbReference>
<protein>
    <recommendedName>
        <fullName evidence="5">Plasmid partitioning protein</fullName>
    </recommendedName>
</protein>
<reference evidence="4" key="1">
    <citation type="submission" date="2016-10" db="EMBL/GenBank/DDBJ databases">
        <title>Frankia sp. NRRL B-16386 Genome sequencing.</title>
        <authorList>
            <person name="Ghodhbane-Gtari F."/>
            <person name="Swanson E."/>
            <person name="Gueddou A."/>
            <person name="Hezbri K."/>
            <person name="Ktari K."/>
            <person name="Nouioui I."/>
            <person name="Morris K."/>
            <person name="Simpson S."/>
            <person name="Abebe-Akele F."/>
            <person name="Thomas K."/>
            <person name="Gtari M."/>
            <person name="Tisa L.S."/>
        </authorList>
    </citation>
    <scope>NUCLEOTIDE SEQUENCE [LARGE SCALE GENOMIC DNA]</scope>
    <source>
        <strain evidence="4">NRRL B-16386</strain>
    </source>
</reference>
<dbReference type="AlphaFoldDB" id="A0A1V2HZE8"/>
<dbReference type="STRING" id="1834516.BL253_36755"/>
<keyword evidence="4" id="KW-1185">Reference proteome</keyword>
<evidence type="ECO:0000256" key="1">
    <source>
        <dbReference type="ARBA" id="ARBA00022729"/>
    </source>
</evidence>
<sequence>MAANPLTSWWGKNRKAVVIAVVAIFVLYLFAHGSGSAKTSEKDMPSRYESKGRVLLVHAKRNSKKAVPLVLVLPDNNTKTKVFETDSGASKLADRKNFALVYPEPVAGEWQVDSAGSDAQYLMDIVTYMSEDWTAIDPKRVYIWGLGEGARLALALACANPTKFAAVGVVGQFDPDPGPNCQDQVPIDRERQASWDDDLSGNLWSFSQSKSR</sequence>
<dbReference type="PANTHER" id="PTHR43037:SF5">
    <property type="entry name" value="FERULOYL ESTERASE"/>
    <property type="match status" value="1"/>
</dbReference>
<gene>
    <name evidence="3" type="ORF">BL253_36755</name>
</gene>
<name>A0A1V2HZE8_9ACTN</name>
<dbReference type="Proteomes" id="UP000188929">
    <property type="component" value="Unassembled WGS sequence"/>
</dbReference>
<dbReference type="Gene3D" id="3.40.50.1820">
    <property type="entry name" value="alpha/beta hydrolase"/>
    <property type="match status" value="1"/>
</dbReference>
<organism evidence="3 4">
    <name type="scientific">Pseudofrankia asymbiotica</name>
    <dbReference type="NCBI Taxonomy" id="1834516"/>
    <lineage>
        <taxon>Bacteria</taxon>
        <taxon>Bacillati</taxon>
        <taxon>Actinomycetota</taxon>
        <taxon>Actinomycetes</taxon>
        <taxon>Frankiales</taxon>
        <taxon>Frankiaceae</taxon>
        <taxon>Pseudofrankia</taxon>
    </lineage>
</organism>
<dbReference type="OrthoDB" id="3209626at2"/>
<evidence type="ECO:0008006" key="5">
    <source>
        <dbReference type="Google" id="ProtNLM"/>
    </source>
</evidence>
<dbReference type="GO" id="GO:0005576">
    <property type="term" value="C:extracellular region"/>
    <property type="evidence" value="ECO:0007669"/>
    <property type="project" value="InterPro"/>
</dbReference>
<dbReference type="GO" id="GO:0016787">
    <property type="term" value="F:hydrolase activity"/>
    <property type="evidence" value="ECO:0007669"/>
    <property type="project" value="UniProtKB-KW"/>
</dbReference>
<evidence type="ECO:0000313" key="4">
    <source>
        <dbReference type="Proteomes" id="UP000188929"/>
    </source>
</evidence>